<evidence type="ECO:0000256" key="2">
    <source>
        <dbReference type="PIRSR" id="PIRSR600542-1"/>
    </source>
</evidence>
<keyword evidence="8" id="KW-1185">Reference proteome</keyword>
<dbReference type="Proteomes" id="UP000677228">
    <property type="component" value="Unassembled WGS sequence"/>
</dbReference>
<protein>
    <recommendedName>
        <fullName evidence="3">Choline/carnitine acyltransferase domain-containing protein</fullName>
    </recommendedName>
</protein>
<dbReference type="InterPro" id="IPR042231">
    <property type="entry name" value="Cho/carn_acyl_trans_2"/>
</dbReference>
<dbReference type="PANTHER" id="PTHR22589:SF14">
    <property type="entry name" value="CHOLINE O-ACETYLTRANSFERASE"/>
    <property type="match status" value="1"/>
</dbReference>
<evidence type="ECO:0000256" key="1">
    <source>
        <dbReference type="ARBA" id="ARBA00023315"/>
    </source>
</evidence>
<evidence type="ECO:0000313" key="7">
    <source>
        <dbReference type="EMBL" id="CAF4308585.1"/>
    </source>
</evidence>
<dbReference type="Pfam" id="PF00755">
    <property type="entry name" value="Carn_acyltransf"/>
    <property type="match status" value="1"/>
</dbReference>
<dbReference type="GO" id="GO:0043005">
    <property type="term" value="C:neuron projection"/>
    <property type="evidence" value="ECO:0007669"/>
    <property type="project" value="TreeGrafter"/>
</dbReference>
<organism evidence="5 8">
    <name type="scientific">Didymodactylos carnosus</name>
    <dbReference type="NCBI Taxonomy" id="1234261"/>
    <lineage>
        <taxon>Eukaryota</taxon>
        <taxon>Metazoa</taxon>
        <taxon>Spiralia</taxon>
        <taxon>Gnathifera</taxon>
        <taxon>Rotifera</taxon>
        <taxon>Eurotatoria</taxon>
        <taxon>Bdelloidea</taxon>
        <taxon>Philodinida</taxon>
        <taxon>Philodinidae</taxon>
        <taxon>Didymodactylos</taxon>
    </lineage>
</organism>
<dbReference type="Proteomes" id="UP000681722">
    <property type="component" value="Unassembled WGS sequence"/>
</dbReference>
<name>A0A815N551_9BILA</name>
<dbReference type="Proteomes" id="UP000682733">
    <property type="component" value="Unassembled WGS sequence"/>
</dbReference>
<evidence type="ECO:0000313" key="5">
    <source>
        <dbReference type="EMBL" id="CAF1429350.1"/>
    </source>
</evidence>
<proteinExistence type="predicted"/>
<dbReference type="Gene3D" id="3.30.559.70">
    <property type="entry name" value="Choline/Carnitine o-acyltransferase, domain 2"/>
    <property type="match status" value="2"/>
</dbReference>
<evidence type="ECO:0000313" key="4">
    <source>
        <dbReference type="EMBL" id="CAF0787374.1"/>
    </source>
</evidence>
<dbReference type="EMBL" id="CAJNOQ010018470">
    <property type="protein sequence ID" value="CAF1429350.1"/>
    <property type="molecule type" value="Genomic_DNA"/>
</dbReference>
<feature type="active site" description="Proton acceptor" evidence="2">
    <location>
        <position position="181"/>
    </location>
</feature>
<dbReference type="Proteomes" id="UP000663829">
    <property type="component" value="Unassembled WGS sequence"/>
</dbReference>
<dbReference type="InterPro" id="IPR000542">
    <property type="entry name" value="Carn_acyl_trans"/>
</dbReference>
<dbReference type="GO" id="GO:0004102">
    <property type="term" value="F:choline O-acetyltransferase activity"/>
    <property type="evidence" value="ECO:0007669"/>
    <property type="project" value="TreeGrafter"/>
</dbReference>
<dbReference type="AlphaFoldDB" id="A0A815N551"/>
<dbReference type="InterPro" id="IPR039551">
    <property type="entry name" value="Cho/carn_acyl_trans"/>
</dbReference>
<dbReference type="PANTHER" id="PTHR22589">
    <property type="entry name" value="CARNITINE O-ACYLTRANSFERASE"/>
    <property type="match status" value="1"/>
</dbReference>
<dbReference type="GO" id="GO:0005737">
    <property type="term" value="C:cytoplasm"/>
    <property type="evidence" value="ECO:0007669"/>
    <property type="project" value="TreeGrafter"/>
</dbReference>
<dbReference type="SUPFAM" id="SSF52777">
    <property type="entry name" value="CoA-dependent acyltransferases"/>
    <property type="match status" value="1"/>
</dbReference>
<keyword evidence="1" id="KW-0808">Transferase</keyword>
<evidence type="ECO:0000313" key="8">
    <source>
        <dbReference type="Proteomes" id="UP000663829"/>
    </source>
</evidence>
<comment type="caution">
    <text evidence="5">The sequence shown here is derived from an EMBL/GenBank/DDBJ whole genome shotgun (WGS) entry which is preliminary data.</text>
</comment>
<dbReference type="GO" id="GO:0045202">
    <property type="term" value="C:synapse"/>
    <property type="evidence" value="ECO:0007669"/>
    <property type="project" value="GOC"/>
</dbReference>
<evidence type="ECO:0000259" key="3">
    <source>
        <dbReference type="Pfam" id="PF00755"/>
    </source>
</evidence>
<dbReference type="EMBL" id="CAJNOK010000999">
    <property type="protein sequence ID" value="CAF0787374.1"/>
    <property type="molecule type" value="Genomic_DNA"/>
</dbReference>
<dbReference type="GO" id="GO:0007274">
    <property type="term" value="P:neuromuscular synaptic transmission"/>
    <property type="evidence" value="ECO:0007669"/>
    <property type="project" value="TreeGrafter"/>
</dbReference>
<reference evidence="5" key="1">
    <citation type="submission" date="2021-02" db="EMBL/GenBank/DDBJ databases">
        <authorList>
            <person name="Nowell W R."/>
        </authorList>
    </citation>
    <scope>NUCLEOTIDE SEQUENCE</scope>
</reference>
<gene>
    <name evidence="5" type="ORF">GPM918_LOCUS33944</name>
    <name evidence="4" type="ORF">OVA965_LOCUS3950</name>
    <name evidence="7" type="ORF">SRO942_LOCUS34638</name>
    <name evidence="6" type="ORF">TMI583_LOCUS3948</name>
</gene>
<evidence type="ECO:0000313" key="6">
    <source>
        <dbReference type="EMBL" id="CAF3569731.1"/>
    </source>
</evidence>
<dbReference type="EMBL" id="CAJOBC010083903">
    <property type="protein sequence ID" value="CAF4308585.1"/>
    <property type="molecule type" value="Genomic_DNA"/>
</dbReference>
<keyword evidence="1" id="KW-0012">Acyltransferase</keyword>
<feature type="domain" description="Choline/carnitine acyltransferase" evidence="3">
    <location>
        <begin position="1"/>
        <end position="106"/>
    </location>
</feature>
<sequence>MEQYLHIFKSFRVPGVEKDHVYPYKTETQPSKNEHIIVVYQNVFYTLDVVIDYQEINEENIYLSLKNIVKMTNENSDHGIGILTTLPRRMWGTIRMDLLKKENLQKLLSCQNETIMLPARCWSFQLPVRSLVLDEVHCGKAGQNYDWLNRETTLFVIALLMCPLEKVIVSSNGTWGLNIEHSLIDGIVSQKIAEYLYRYV</sequence>
<dbReference type="EMBL" id="CAJOBA010000999">
    <property type="protein sequence ID" value="CAF3569731.1"/>
    <property type="molecule type" value="Genomic_DNA"/>
</dbReference>
<dbReference type="GO" id="GO:0008292">
    <property type="term" value="P:acetylcholine biosynthetic process"/>
    <property type="evidence" value="ECO:0007669"/>
    <property type="project" value="TreeGrafter"/>
</dbReference>
<dbReference type="OrthoDB" id="240216at2759"/>
<accession>A0A815N551</accession>